<organism evidence="9 10">
    <name type="scientific">Tanacetum coccineum</name>
    <dbReference type="NCBI Taxonomy" id="301880"/>
    <lineage>
        <taxon>Eukaryota</taxon>
        <taxon>Viridiplantae</taxon>
        <taxon>Streptophyta</taxon>
        <taxon>Embryophyta</taxon>
        <taxon>Tracheophyta</taxon>
        <taxon>Spermatophyta</taxon>
        <taxon>Magnoliopsida</taxon>
        <taxon>eudicotyledons</taxon>
        <taxon>Gunneridae</taxon>
        <taxon>Pentapetalae</taxon>
        <taxon>asterids</taxon>
        <taxon>campanulids</taxon>
        <taxon>Asterales</taxon>
        <taxon>Asteraceae</taxon>
        <taxon>Asteroideae</taxon>
        <taxon>Anthemideae</taxon>
        <taxon>Anthemidinae</taxon>
        <taxon>Tanacetum</taxon>
    </lineage>
</organism>
<keyword evidence="5" id="KW-0378">Hydrolase</keyword>
<reference evidence="9" key="1">
    <citation type="journal article" date="2022" name="Int. J. Mol. Sci.">
        <title>Draft Genome of Tanacetum Coccineum: Genomic Comparison of Closely Related Tanacetum-Family Plants.</title>
        <authorList>
            <person name="Yamashiro T."/>
            <person name="Shiraishi A."/>
            <person name="Nakayama K."/>
            <person name="Satake H."/>
        </authorList>
    </citation>
    <scope>NUCLEOTIDE SEQUENCE</scope>
</reference>
<comment type="caution">
    <text evidence="9">The sequence shown here is derived from an EMBL/GenBank/DDBJ whole genome shotgun (WGS) entry which is preliminary data.</text>
</comment>
<proteinExistence type="predicted"/>
<dbReference type="CDD" id="cd01647">
    <property type="entry name" value="RT_LTR"/>
    <property type="match status" value="1"/>
</dbReference>
<evidence type="ECO:0000259" key="8">
    <source>
        <dbReference type="Pfam" id="PF17917"/>
    </source>
</evidence>
<dbReference type="InterPro" id="IPR043128">
    <property type="entry name" value="Rev_trsase/Diguanyl_cyclase"/>
</dbReference>
<dbReference type="PANTHER" id="PTHR24559:SF444">
    <property type="entry name" value="REVERSE TRANSCRIPTASE DOMAIN-CONTAINING PROTEIN"/>
    <property type="match status" value="1"/>
</dbReference>
<evidence type="ECO:0000259" key="7">
    <source>
        <dbReference type="Pfam" id="PF00078"/>
    </source>
</evidence>
<keyword evidence="1" id="KW-0808">Transferase</keyword>
<protein>
    <submittedName>
        <fullName evidence="9">Reverse transcriptase domain-containing protein</fullName>
    </submittedName>
</protein>
<evidence type="ECO:0000256" key="4">
    <source>
        <dbReference type="ARBA" id="ARBA00022759"/>
    </source>
</evidence>
<dbReference type="Pfam" id="PF17917">
    <property type="entry name" value="RT_RNaseH"/>
    <property type="match status" value="1"/>
</dbReference>
<evidence type="ECO:0000256" key="1">
    <source>
        <dbReference type="ARBA" id="ARBA00022679"/>
    </source>
</evidence>
<dbReference type="Gene3D" id="3.30.70.270">
    <property type="match status" value="1"/>
</dbReference>
<dbReference type="EMBL" id="BQNB010012540">
    <property type="protein sequence ID" value="GJT04849.1"/>
    <property type="molecule type" value="Genomic_DNA"/>
</dbReference>
<evidence type="ECO:0000313" key="9">
    <source>
        <dbReference type="EMBL" id="GJT04849.1"/>
    </source>
</evidence>
<evidence type="ECO:0000256" key="2">
    <source>
        <dbReference type="ARBA" id="ARBA00022695"/>
    </source>
</evidence>
<name>A0ABQ5AS49_9ASTR</name>
<feature type="domain" description="Reverse transcriptase RNase H-like" evidence="8">
    <location>
        <begin position="557"/>
        <end position="657"/>
    </location>
</feature>
<keyword evidence="6 9" id="KW-0695">RNA-directed DNA polymerase</keyword>
<dbReference type="Pfam" id="PF00078">
    <property type="entry name" value="RVT_1"/>
    <property type="match status" value="1"/>
</dbReference>
<evidence type="ECO:0000256" key="6">
    <source>
        <dbReference type="ARBA" id="ARBA00022918"/>
    </source>
</evidence>
<evidence type="ECO:0000256" key="5">
    <source>
        <dbReference type="ARBA" id="ARBA00022801"/>
    </source>
</evidence>
<keyword evidence="3" id="KW-0540">Nuclease</keyword>
<gene>
    <name evidence="9" type="ORF">Tco_0839311</name>
</gene>
<dbReference type="CDD" id="cd09274">
    <property type="entry name" value="RNase_HI_RT_Ty3"/>
    <property type="match status" value="1"/>
</dbReference>
<dbReference type="PANTHER" id="PTHR24559">
    <property type="entry name" value="TRANSPOSON TY3-I GAG-POL POLYPROTEIN"/>
    <property type="match status" value="1"/>
</dbReference>
<sequence length="657" mass="75074">MKTLRNVEGMMNSDKRVMAGKGEDIQYLSVLNVAGERPFHLYGTLASEVLTDRLLVHFPVDFIVVDYVVDPRVSLILRRPFLRTTRALIDIYGEELTLRDDDEAITFKVGQTSRYSYNNAKSVNLIDVIDVSCEEYSQEVLGFSDNSTSGNPTPSLDPILSTSFPSLTPFEGGRHSSTREVINDDPSSLLAPKELNFEELKMIKSSIDDPPELELKDLPSHLEYAFLEGTDKLPVIISKELKDEEKAALLKVLKSHKRAIAWKISDIKGIDPRFCTHKILMEDDFKPAVQHQRRVNPKIHEVIKKEVIKLLDAGLIYPISDSPWVSPVHCVPKKGGMTVVENDDNELITTRLVTRWCVCIDYRKINDATRKDHFPLPFMDQMLERLAGNEHYCFLDGFSGYFQIPIDPKDQEKTTFTCSYGTFAYRRMPFGLCNAPGTFQRCMMAIFHDMIEETIEVFMDDFSVFGDSFSLCLFHLEKMLKMCEDTNLVLNWEKCHFMVKEGIVPGHKISKSGIEVDIAKVDVIAKLSHPTFIKECIEAFNILKKKLTEAPILVALDWDLPFEIMYDASDYAVGAVLGQRKTKHFQPIHYASKTMMDAQAHYTTMVKELLAVVYAFEKFQLYLVLSKTIMYTDHLALKYLLAKQDAKPRLLQWILLL</sequence>
<keyword evidence="2" id="KW-0548">Nucleotidyltransferase</keyword>
<dbReference type="InterPro" id="IPR000477">
    <property type="entry name" value="RT_dom"/>
</dbReference>
<accession>A0ABQ5AS49</accession>
<dbReference type="GO" id="GO:0003964">
    <property type="term" value="F:RNA-directed DNA polymerase activity"/>
    <property type="evidence" value="ECO:0007669"/>
    <property type="project" value="UniProtKB-KW"/>
</dbReference>
<dbReference type="Proteomes" id="UP001151760">
    <property type="component" value="Unassembled WGS sequence"/>
</dbReference>
<dbReference type="InterPro" id="IPR041373">
    <property type="entry name" value="RT_RNaseH"/>
</dbReference>
<reference evidence="9" key="2">
    <citation type="submission" date="2022-01" db="EMBL/GenBank/DDBJ databases">
        <authorList>
            <person name="Yamashiro T."/>
            <person name="Shiraishi A."/>
            <person name="Satake H."/>
            <person name="Nakayama K."/>
        </authorList>
    </citation>
    <scope>NUCLEOTIDE SEQUENCE</scope>
</reference>
<dbReference type="InterPro" id="IPR043502">
    <property type="entry name" value="DNA/RNA_pol_sf"/>
</dbReference>
<evidence type="ECO:0000256" key="3">
    <source>
        <dbReference type="ARBA" id="ARBA00022722"/>
    </source>
</evidence>
<keyword evidence="4" id="KW-0255">Endonuclease</keyword>
<dbReference type="SUPFAM" id="SSF56672">
    <property type="entry name" value="DNA/RNA polymerases"/>
    <property type="match status" value="1"/>
</dbReference>
<feature type="domain" description="Reverse transcriptase" evidence="7">
    <location>
        <begin position="357"/>
        <end position="503"/>
    </location>
</feature>
<evidence type="ECO:0000313" key="10">
    <source>
        <dbReference type="Proteomes" id="UP001151760"/>
    </source>
</evidence>
<keyword evidence="10" id="KW-1185">Reference proteome</keyword>
<dbReference type="Gene3D" id="3.10.20.370">
    <property type="match status" value="1"/>
</dbReference>
<dbReference type="Gene3D" id="3.10.10.10">
    <property type="entry name" value="HIV Type 1 Reverse Transcriptase, subunit A, domain 1"/>
    <property type="match status" value="1"/>
</dbReference>
<dbReference type="InterPro" id="IPR053134">
    <property type="entry name" value="RNA-dir_DNA_polymerase"/>
</dbReference>